<dbReference type="AlphaFoldDB" id="A0A091BX99"/>
<feature type="transmembrane region" description="Helical" evidence="1">
    <location>
        <begin position="170"/>
        <end position="194"/>
    </location>
</feature>
<comment type="caution">
    <text evidence="2">The sequence shown here is derived from an EMBL/GenBank/DDBJ whole genome shotgun (WGS) entry which is preliminary data.</text>
</comment>
<dbReference type="Pfam" id="PF06570">
    <property type="entry name" value="DUF1129"/>
    <property type="match status" value="1"/>
</dbReference>
<reference evidence="2 3" key="1">
    <citation type="submission" date="2014-08" db="EMBL/GenBank/DDBJ databases">
        <title>Genome sequence of Tetragenococcus muriaticus.</title>
        <authorList>
            <person name="Chuea-nongthon C."/>
            <person name="Rodtong S."/>
            <person name="Yongsawatdigul J."/>
            <person name="Steele J.L."/>
            <person name="Liu X.-y."/>
            <person name="Speers J."/>
            <person name="Glasner J.D."/>
            <person name="Neeno-Eckwall E.C."/>
        </authorList>
    </citation>
    <scope>NUCLEOTIDE SEQUENCE [LARGE SCALE GENOMIC DNA]</scope>
    <source>
        <strain evidence="2 3">3MR10-3</strain>
    </source>
</reference>
<evidence type="ECO:0000256" key="1">
    <source>
        <dbReference type="SAM" id="Phobius"/>
    </source>
</evidence>
<evidence type="ECO:0000313" key="2">
    <source>
        <dbReference type="EMBL" id="KFN89115.1"/>
    </source>
</evidence>
<dbReference type="InterPro" id="IPR009214">
    <property type="entry name" value="DUF1129"/>
</dbReference>
<dbReference type="Proteomes" id="UP000029381">
    <property type="component" value="Unassembled WGS sequence"/>
</dbReference>
<keyword evidence="3" id="KW-1185">Reference proteome</keyword>
<organism evidence="2 3">
    <name type="scientific">Tetragenococcus muriaticus 3MR10-3</name>
    <dbReference type="NCBI Taxonomy" id="1302648"/>
    <lineage>
        <taxon>Bacteria</taxon>
        <taxon>Bacillati</taxon>
        <taxon>Bacillota</taxon>
        <taxon>Bacilli</taxon>
        <taxon>Lactobacillales</taxon>
        <taxon>Enterococcaceae</taxon>
        <taxon>Tetragenococcus</taxon>
    </lineage>
</organism>
<dbReference type="RefSeq" id="WP_028790028.1">
    <property type="nucleotide sequence ID" value="NZ_JPVT01000244.1"/>
</dbReference>
<dbReference type="PIRSF" id="PIRSF033111">
    <property type="entry name" value="UCP033111"/>
    <property type="match status" value="1"/>
</dbReference>
<feature type="transmembrane region" description="Helical" evidence="1">
    <location>
        <begin position="200"/>
        <end position="217"/>
    </location>
</feature>
<sequence>MEAEKLREYAAENREWEQKLTKRNQQYIFDLNKALDAANLSEEEKVQALHEMLPVLVQEQSTGRTARQLYGTVSERTEQILATPSNNQDNTTNPVLMWVDNTLLILGVFGLMMGIIGLFSNQNNQVYGIITLILMAMVGGWVFYLMYKYMYQYERPGADKSQRPKLWKSILILIASFFVWTAVISLSALLPGAINPVLDPFFLVLLGGAALLLRYYLKKKYNIVGSLSMPRK</sequence>
<keyword evidence="1" id="KW-0812">Transmembrane</keyword>
<dbReference type="EMBL" id="JPVT01000244">
    <property type="protein sequence ID" value="KFN89115.1"/>
    <property type="molecule type" value="Genomic_DNA"/>
</dbReference>
<feature type="transmembrane region" description="Helical" evidence="1">
    <location>
        <begin position="126"/>
        <end position="147"/>
    </location>
</feature>
<feature type="transmembrane region" description="Helical" evidence="1">
    <location>
        <begin position="103"/>
        <end position="120"/>
    </location>
</feature>
<gene>
    <name evidence="2" type="ORF">TMU3MR103_2165</name>
</gene>
<name>A0A091BX99_9ENTE</name>
<evidence type="ECO:0000313" key="3">
    <source>
        <dbReference type="Proteomes" id="UP000029381"/>
    </source>
</evidence>
<protein>
    <submittedName>
        <fullName evidence="2">Membrane protein</fullName>
    </submittedName>
</protein>
<proteinExistence type="predicted"/>
<keyword evidence="1" id="KW-0472">Membrane</keyword>
<keyword evidence="1" id="KW-1133">Transmembrane helix</keyword>
<accession>A0A091BX99</accession>
<dbReference type="PATRIC" id="fig|1302648.3.peg.2118"/>